<sequence length="134" mass="15431">MKFTLFYDGSCPLCVAEMGKLRELNKQGALSFEDILAPDFSDRYPDIDVNKANQILHGYTHEGTLLLGLDATHRAWSLVGKKPWIGILRWPVIRWFADHCYLFFARNRYAISYVFTGRSRCEQGVCYKDKSASK</sequence>
<protein>
    <submittedName>
        <fullName evidence="1">Thiol-disulfide oxidoreductase</fullName>
    </submittedName>
</protein>
<gene>
    <name evidence="1" type="ORF">ATN88_16320</name>
</gene>
<dbReference type="AlphaFoldDB" id="A0A135I5W1"/>
<comment type="caution">
    <text evidence="1">The sequence shown here is derived from an EMBL/GenBank/DDBJ whole genome shotgun (WGS) entry which is preliminary data.</text>
</comment>
<dbReference type="GO" id="GO:0015035">
    <property type="term" value="F:protein-disulfide reductase activity"/>
    <property type="evidence" value="ECO:0007669"/>
    <property type="project" value="InterPro"/>
</dbReference>
<dbReference type="Pfam" id="PF04134">
    <property type="entry name" value="DCC1-like"/>
    <property type="match status" value="1"/>
</dbReference>
<dbReference type="EMBL" id="LNTY01000049">
    <property type="protein sequence ID" value="KXF80833.1"/>
    <property type="molecule type" value="Genomic_DNA"/>
</dbReference>
<dbReference type="Proteomes" id="UP000070529">
    <property type="component" value="Unassembled WGS sequence"/>
</dbReference>
<proteinExistence type="predicted"/>
<organism evidence="1 2">
    <name type="scientific">Enterovibrio coralii</name>
    <dbReference type="NCBI Taxonomy" id="294935"/>
    <lineage>
        <taxon>Bacteria</taxon>
        <taxon>Pseudomonadati</taxon>
        <taxon>Pseudomonadota</taxon>
        <taxon>Gammaproteobacteria</taxon>
        <taxon>Vibrionales</taxon>
        <taxon>Vibrionaceae</taxon>
        <taxon>Enterovibrio</taxon>
    </lineage>
</organism>
<reference evidence="1 2" key="1">
    <citation type="submission" date="2015-11" db="EMBL/GenBank/DDBJ databases">
        <title>Genomic Taxonomy of the Vibrionaceae.</title>
        <authorList>
            <person name="Gomez-Gil B."/>
            <person name="Enciso-Ibarra J."/>
        </authorList>
    </citation>
    <scope>NUCLEOTIDE SEQUENCE [LARGE SCALE GENOMIC DNA]</scope>
    <source>
        <strain evidence="1 2">CAIM 912</strain>
    </source>
</reference>
<dbReference type="OrthoDB" id="5294764at2"/>
<dbReference type="RefSeq" id="WP_067418831.1">
    <property type="nucleotide sequence ID" value="NZ_LNTY01000049.1"/>
</dbReference>
<keyword evidence="2" id="KW-1185">Reference proteome</keyword>
<evidence type="ECO:0000313" key="1">
    <source>
        <dbReference type="EMBL" id="KXF80833.1"/>
    </source>
</evidence>
<name>A0A135I5W1_9GAMM</name>
<evidence type="ECO:0000313" key="2">
    <source>
        <dbReference type="Proteomes" id="UP000070529"/>
    </source>
</evidence>
<dbReference type="InterPro" id="IPR044691">
    <property type="entry name" value="DCC1_Trx"/>
</dbReference>
<dbReference type="PANTHER" id="PTHR34290:SF2">
    <property type="entry name" value="OS04G0668800 PROTEIN"/>
    <property type="match status" value="1"/>
</dbReference>
<accession>A0A135I5W1</accession>
<dbReference type="PANTHER" id="PTHR34290">
    <property type="entry name" value="SI:CH73-390P7.2"/>
    <property type="match status" value="1"/>
</dbReference>
<dbReference type="STRING" id="294935.ATN88_16320"/>
<dbReference type="InterPro" id="IPR007263">
    <property type="entry name" value="DCC1-like"/>
</dbReference>